<organism evidence="2 3">
    <name type="scientific">Sulfitobacter mediterraneus</name>
    <dbReference type="NCBI Taxonomy" id="83219"/>
    <lineage>
        <taxon>Bacteria</taxon>
        <taxon>Pseudomonadati</taxon>
        <taxon>Pseudomonadota</taxon>
        <taxon>Alphaproteobacteria</taxon>
        <taxon>Rhodobacterales</taxon>
        <taxon>Roseobacteraceae</taxon>
        <taxon>Sulfitobacter</taxon>
    </lineage>
</organism>
<comment type="caution">
    <text evidence="2">The sequence shown here is derived from an EMBL/GenBank/DDBJ whole genome shotgun (WGS) entry which is preliminary data.</text>
</comment>
<dbReference type="Pfam" id="PF07791">
    <property type="entry name" value="Imm11"/>
    <property type="match status" value="1"/>
</dbReference>
<name>A0A061STL3_9RHOB</name>
<evidence type="ECO:0000259" key="1">
    <source>
        <dbReference type="Pfam" id="PF07791"/>
    </source>
</evidence>
<dbReference type="InterPro" id="IPR012433">
    <property type="entry name" value="Imm11"/>
</dbReference>
<gene>
    <name evidence="2" type="ORF">PM02_02000</name>
</gene>
<proteinExistence type="predicted"/>
<evidence type="ECO:0000313" key="3">
    <source>
        <dbReference type="Proteomes" id="UP000027337"/>
    </source>
</evidence>
<evidence type="ECO:0000313" key="2">
    <source>
        <dbReference type="EMBL" id="KAJ05051.1"/>
    </source>
</evidence>
<keyword evidence="3" id="KW-1185">Reference proteome</keyword>
<feature type="domain" description="Immunity MXAN-0049 protein" evidence="1">
    <location>
        <begin position="59"/>
        <end position="137"/>
    </location>
</feature>
<sequence>MTWILAHQRHFGPYFLDGTIKDLEGKMKAEFDRVATDEMKENFDSAFYDFRYSNSVKYTHPAARAEDFQKPSRLQLNRPQKDLADILQVQDGLTVVSKPVMDIIQAAAPDTVQFWPFEILTRRGQPASDKAFFAMMVLKPCNAFRPDLSVEGSTREGSSGSGKWHIHQEKKAFLTGLVIEIAKTGGAPIWYEERIYQNPIFFADELGEQLQGGEFKLPPKFYQCVTV</sequence>
<accession>A0A061STL3</accession>
<protein>
    <recommendedName>
        <fullName evidence="1">Immunity MXAN-0049 protein domain-containing protein</fullName>
    </recommendedName>
</protein>
<dbReference type="RefSeq" id="WP_037904634.1">
    <property type="nucleotide sequence ID" value="NZ_JEMU01000001.1"/>
</dbReference>
<dbReference type="Proteomes" id="UP000027337">
    <property type="component" value="Unassembled WGS sequence"/>
</dbReference>
<dbReference type="EMBL" id="JEMU01000001">
    <property type="protein sequence ID" value="KAJ05051.1"/>
    <property type="molecule type" value="Genomic_DNA"/>
</dbReference>
<reference evidence="2 3" key="1">
    <citation type="journal article" date="2014" name="Genome Announc.">
        <title>Draft Genome Sequences of Two Isolates of the Roseobacter Group, Sulfitobacter sp. Strains 3SOLIMAR09 and 1FIGIMAR09, from Harbors of Mallorca Island (Mediterranean Sea).</title>
        <authorList>
            <person name="Mas-Llado M."/>
            <person name="Pina-Villalonga J.M."/>
            <person name="Brunet-Galmes I."/>
            <person name="Nogales B."/>
            <person name="Bosch R."/>
        </authorList>
    </citation>
    <scope>NUCLEOTIDE SEQUENCE [LARGE SCALE GENOMIC DNA]</scope>
    <source>
        <strain evidence="2 3">1FIGIMAR09</strain>
    </source>
</reference>
<dbReference type="STRING" id="83219.PM02_02000"/>
<dbReference type="AlphaFoldDB" id="A0A061STL3"/>